<dbReference type="SUPFAM" id="SSF54427">
    <property type="entry name" value="NTF2-like"/>
    <property type="match status" value="1"/>
</dbReference>
<dbReference type="PRINTS" id="PR00411">
    <property type="entry name" value="PNDRDTASEI"/>
</dbReference>
<dbReference type="SUPFAM" id="SSF51905">
    <property type="entry name" value="FAD/NAD(P)-binding domain"/>
    <property type="match status" value="1"/>
</dbReference>
<name>A0A165PQH1_9APHY</name>
<dbReference type="PANTHER" id="PTHR43539">
    <property type="entry name" value="FLAVIN-BINDING MONOOXYGENASE-LIKE PROTEIN (AFU_ORTHOLOGUE AFUA_4G09220)"/>
    <property type="match status" value="1"/>
</dbReference>
<dbReference type="InterPro" id="IPR032710">
    <property type="entry name" value="NTF2-like_dom_sf"/>
</dbReference>
<organism evidence="4 5">
    <name type="scientific">Daedalea quercina L-15889</name>
    <dbReference type="NCBI Taxonomy" id="1314783"/>
    <lineage>
        <taxon>Eukaryota</taxon>
        <taxon>Fungi</taxon>
        <taxon>Dikarya</taxon>
        <taxon>Basidiomycota</taxon>
        <taxon>Agaricomycotina</taxon>
        <taxon>Agaricomycetes</taxon>
        <taxon>Polyporales</taxon>
        <taxon>Fomitopsis</taxon>
    </lineage>
</organism>
<protein>
    <submittedName>
        <fullName evidence="4">FAD/NAD(P)-binding domain-containing protein</fullName>
    </submittedName>
</protein>
<dbReference type="GO" id="GO:0004499">
    <property type="term" value="F:N,N-dimethylaniline monooxygenase activity"/>
    <property type="evidence" value="ECO:0007669"/>
    <property type="project" value="InterPro"/>
</dbReference>
<dbReference type="Pfam" id="PF00743">
    <property type="entry name" value="FMO-like"/>
    <property type="match status" value="1"/>
</dbReference>
<evidence type="ECO:0000256" key="3">
    <source>
        <dbReference type="ARBA" id="ARBA00023002"/>
    </source>
</evidence>
<keyword evidence="3" id="KW-0560">Oxidoreductase</keyword>
<evidence type="ECO:0000256" key="2">
    <source>
        <dbReference type="ARBA" id="ARBA00022827"/>
    </source>
</evidence>
<evidence type="ECO:0000313" key="4">
    <source>
        <dbReference type="EMBL" id="KZT68507.1"/>
    </source>
</evidence>
<dbReference type="AlphaFoldDB" id="A0A165PQH1"/>
<dbReference type="InterPro" id="IPR036188">
    <property type="entry name" value="FAD/NAD-bd_sf"/>
</dbReference>
<dbReference type="Gene3D" id="3.50.50.60">
    <property type="entry name" value="FAD/NAD(P)-binding domain"/>
    <property type="match status" value="1"/>
</dbReference>
<reference evidence="4 5" key="1">
    <citation type="journal article" date="2016" name="Mol. Biol. Evol.">
        <title>Comparative Genomics of Early-Diverging Mushroom-Forming Fungi Provides Insights into the Origins of Lignocellulose Decay Capabilities.</title>
        <authorList>
            <person name="Nagy L.G."/>
            <person name="Riley R."/>
            <person name="Tritt A."/>
            <person name="Adam C."/>
            <person name="Daum C."/>
            <person name="Floudas D."/>
            <person name="Sun H."/>
            <person name="Yadav J.S."/>
            <person name="Pangilinan J."/>
            <person name="Larsson K.H."/>
            <person name="Matsuura K."/>
            <person name="Barry K."/>
            <person name="Labutti K."/>
            <person name="Kuo R."/>
            <person name="Ohm R.A."/>
            <person name="Bhattacharya S.S."/>
            <person name="Shirouzu T."/>
            <person name="Yoshinaga Y."/>
            <person name="Martin F.M."/>
            <person name="Grigoriev I.V."/>
            <person name="Hibbett D.S."/>
        </authorList>
    </citation>
    <scope>NUCLEOTIDE SEQUENCE [LARGE SCALE GENOMIC DNA]</scope>
    <source>
        <strain evidence="4 5">L-15889</strain>
    </source>
</reference>
<dbReference type="PANTHER" id="PTHR43539:SF26">
    <property type="entry name" value="MONOOXYGENASE, PUTATIVE-RELATED"/>
    <property type="match status" value="1"/>
</dbReference>
<dbReference type="Proteomes" id="UP000076727">
    <property type="component" value="Unassembled WGS sequence"/>
</dbReference>
<dbReference type="GO" id="GO:0050661">
    <property type="term" value="F:NADP binding"/>
    <property type="evidence" value="ECO:0007669"/>
    <property type="project" value="InterPro"/>
</dbReference>
<accession>A0A165PQH1</accession>
<dbReference type="InterPro" id="IPR020946">
    <property type="entry name" value="Flavin_mOase-like"/>
</dbReference>
<evidence type="ECO:0000313" key="5">
    <source>
        <dbReference type="Proteomes" id="UP000076727"/>
    </source>
</evidence>
<proteinExistence type="predicted"/>
<gene>
    <name evidence="4" type="ORF">DAEQUDRAFT_766315</name>
</gene>
<dbReference type="STRING" id="1314783.A0A165PQH1"/>
<sequence>MAAVFQQAVDTLSSALNSQKAVSGSVNGSRVTVPGSNGLAEPHIAALDSQKVVPNGTESLEALLPTLDRLGVSLRADLDAQEVVVGWFVKFTGAVSAKDTSKIVDLFLEDGWWRDHLALTWEFRTFHGVAKIKNFLDDQLAPFDFSNVQLRDGAVLKQPYPDLAWVQALFDFETNVGIGSGVVRLVPTASGEWKAFTLYTTLDDLKGFPEKTGPRREFLPNHGKWLSQREEERSFSKGDPTVIVVGGGQSGLEVAARLKMLDIPTLIIEKQNCIGDQWRLRYEALCLHDPVWYDHMPYMPFPPSWPVYTPAQKIANWHEYYAEAMELNVWTSTTVESVRMQSNGKYEVVVKKADGTTRTFHVDHVILALGFGGGVPNMPTYPGQEDFQGQILHSTEHKSARDHIGKKVVIIGACTSAHDLASDYEDHGVDVTLYQRSETYIMTTKEGMPRIFGDTFWEGAGPTDVADRVHTSLPTFMMRELHKRLTQDIAEADRVLLNGLKKVGFKYNFGYDNAGLLLSAMVRGGGYYLDVGACQKIVDGKIKLKNDSLIERFTKTGIRFENGSELEADVVLYATGFESAARAINRIVGDELSSRISPIWSLTEEGEQQASWRWLGVPNLWYMLGNLAMCRYHSKHLALQIKAIQEGVYGKRYVA</sequence>
<keyword evidence="2" id="KW-0274">FAD</keyword>
<dbReference type="OrthoDB" id="74360at2759"/>
<dbReference type="GO" id="GO:0050660">
    <property type="term" value="F:flavin adenine dinucleotide binding"/>
    <property type="evidence" value="ECO:0007669"/>
    <property type="project" value="InterPro"/>
</dbReference>
<dbReference type="EMBL" id="KV429066">
    <property type="protein sequence ID" value="KZT68507.1"/>
    <property type="molecule type" value="Genomic_DNA"/>
</dbReference>
<dbReference type="InterPro" id="IPR050982">
    <property type="entry name" value="Auxin_biosynth/cation_transpt"/>
</dbReference>
<evidence type="ECO:0000256" key="1">
    <source>
        <dbReference type="ARBA" id="ARBA00022630"/>
    </source>
</evidence>
<keyword evidence="5" id="KW-1185">Reference proteome</keyword>
<keyword evidence="1" id="KW-0285">Flavoprotein</keyword>